<reference evidence="3" key="1">
    <citation type="submission" date="2023-03" db="EMBL/GenBank/DDBJ databases">
        <title>Massive genome expansion in bonnet fungi (Mycena s.s.) driven by repeated elements and novel gene families across ecological guilds.</title>
        <authorList>
            <consortium name="Lawrence Berkeley National Laboratory"/>
            <person name="Harder C.B."/>
            <person name="Miyauchi S."/>
            <person name="Viragh M."/>
            <person name="Kuo A."/>
            <person name="Thoen E."/>
            <person name="Andreopoulos B."/>
            <person name="Lu D."/>
            <person name="Skrede I."/>
            <person name="Drula E."/>
            <person name="Henrissat B."/>
            <person name="Morin E."/>
            <person name="Kohler A."/>
            <person name="Barry K."/>
            <person name="LaButti K."/>
            <person name="Morin E."/>
            <person name="Salamov A."/>
            <person name="Lipzen A."/>
            <person name="Mereny Z."/>
            <person name="Hegedus B."/>
            <person name="Baldrian P."/>
            <person name="Stursova M."/>
            <person name="Weitz H."/>
            <person name="Taylor A."/>
            <person name="Grigoriev I.V."/>
            <person name="Nagy L.G."/>
            <person name="Martin F."/>
            <person name="Kauserud H."/>
        </authorList>
    </citation>
    <scope>NUCLEOTIDE SEQUENCE</scope>
    <source>
        <strain evidence="3">9284</strain>
    </source>
</reference>
<dbReference type="Pfam" id="PF00249">
    <property type="entry name" value="Myb_DNA-binding"/>
    <property type="match status" value="1"/>
</dbReference>
<dbReference type="PROSITE" id="PS51293">
    <property type="entry name" value="SANT"/>
    <property type="match status" value="1"/>
</dbReference>
<dbReference type="GO" id="GO:0000785">
    <property type="term" value="C:chromatin"/>
    <property type="evidence" value="ECO:0007669"/>
    <property type="project" value="TreeGrafter"/>
</dbReference>
<evidence type="ECO:0000313" key="3">
    <source>
        <dbReference type="EMBL" id="KAJ7630350.1"/>
    </source>
</evidence>
<dbReference type="InterPro" id="IPR017884">
    <property type="entry name" value="SANT_dom"/>
</dbReference>
<feature type="region of interest" description="Disordered" evidence="1">
    <location>
        <begin position="1"/>
        <end position="28"/>
    </location>
</feature>
<dbReference type="PANTHER" id="PTHR13992:SF39">
    <property type="entry name" value="SMRTER, ISOFORM G"/>
    <property type="match status" value="1"/>
</dbReference>
<feature type="region of interest" description="Disordered" evidence="1">
    <location>
        <begin position="404"/>
        <end position="483"/>
    </location>
</feature>
<feature type="domain" description="SANT" evidence="2">
    <location>
        <begin position="314"/>
        <end position="365"/>
    </location>
</feature>
<name>A0AAD7BUD1_9AGAR</name>
<organism evidence="3 4">
    <name type="scientific">Roridomyces roridus</name>
    <dbReference type="NCBI Taxonomy" id="1738132"/>
    <lineage>
        <taxon>Eukaryota</taxon>
        <taxon>Fungi</taxon>
        <taxon>Dikarya</taxon>
        <taxon>Basidiomycota</taxon>
        <taxon>Agaricomycotina</taxon>
        <taxon>Agaricomycetes</taxon>
        <taxon>Agaricomycetidae</taxon>
        <taxon>Agaricales</taxon>
        <taxon>Marasmiineae</taxon>
        <taxon>Mycenaceae</taxon>
        <taxon>Roridomyces</taxon>
    </lineage>
</organism>
<dbReference type="GO" id="GO:0032991">
    <property type="term" value="C:protein-containing complex"/>
    <property type="evidence" value="ECO:0007669"/>
    <property type="project" value="UniProtKB-ARBA"/>
</dbReference>
<dbReference type="AlphaFoldDB" id="A0AAD7BUD1"/>
<evidence type="ECO:0000313" key="4">
    <source>
        <dbReference type="Proteomes" id="UP001221142"/>
    </source>
</evidence>
<dbReference type="EMBL" id="JARKIF010000009">
    <property type="protein sequence ID" value="KAJ7630350.1"/>
    <property type="molecule type" value="Genomic_DNA"/>
</dbReference>
<dbReference type="InterPro" id="IPR001005">
    <property type="entry name" value="SANT/Myb"/>
</dbReference>
<dbReference type="GO" id="GO:0006357">
    <property type="term" value="P:regulation of transcription by RNA polymerase II"/>
    <property type="evidence" value="ECO:0007669"/>
    <property type="project" value="TreeGrafter"/>
</dbReference>
<dbReference type="InterPro" id="IPR009057">
    <property type="entry name" value="Homeodomain-like_sf"/>
</dbReference>
<dbReference type="Proteomes" id="UP001221142">
    <property type="component" value="Unassembled WGS sequence"/>
</dbReference>
<feature type="region of interest" description="Disordered" evidence="1">
    <location>
        <begin position="79"/>
        <end position="106"/>
    </location>
</feature>
<accession>A0AAD7BUD1</accession>
<feature type="compositionally biased region" description="Polar residues" evidence="1">
    <location>
        <begin position="80"/>
        <end position="90"/>
    </location>
</feature>
<evidence type="ECO:0000256" key="1">
    <source>
        <dbReference type="SAM" id="MobiDB-lite"/>
    </source>
</evidence>
<comment type="caution">
    <text evidence="3">The sequence shown here is derived from an EMBL/GenBank/DDBJ whole genome shotgun (WGS) entry which is preliminary data.</text>
</comment>
<dbReference type="Gene3D" id="1.10.10.60">
    <property type="entry name" value="Homeodomain-like"/>
    <property type="match status" value="1"/>
</dbReference>
<dbReference type="SMART" id="SM00717">
    <property type="entry name" value="SANT"/>
    <property type="match status" value="1"/>
</dbReference>
<protein>
    <recommendedName>
        <fullName evidence="2">SANT domain-containing protein</fullName>
    </recommendedName>
</protein>
<feature type="compositionally biased region" description="Polar residues" evidence="1">
    <location>
        <begin position="404"/>
        <end position="415"/>
    </location>
</feature>
<proteinExistence type="predicted"/>
<gene>
    <name evidence="3" type="ORF">FB45DRAFT_915266</name>
</gene>
<dbReference type="PANTHER" id="PTHR13992">
    <property type="entry name" value="NUCLEAR RECEPTOR CO-REPRESSOR RELATED NCOR"/>
    <property type="match status" value="1"/>
</dbReference>
<dbReference type="SUPFAM" id="SSF46689">
    <property type="entry name" value="Homeodomain-like"/>
    <property type="match status" value="1"/>
</dbReference>
<dbReference type="CDD" id="cd00167">
    <property type="entry name" value="SANT"/>
    <property type="match status" value="1"/>
</dbReference>
<sequence length="508" mass="56597">MLQYAAESLCHPTPRHTPEAVPFSQAPPNKYAPRHLSYETELSNAILPITPPYTPQRPSSPPQLEFEVEKVNGTLATALADSSSKQTSSPGELLELGPGTAGDHTDADRQLSEIFNNATRPAPTNGTRIASALRAVIFPRLAAAQTRDERVNRVLMENLAMELPPEETPCRTQEQLVDCMSFQRLVPSHDDPFQAAKPWLFARFGRRESALSAKQRSLQSQYQSLHDLWQRQCSVLNRQAERAALDNQASVSNRSTRATRRAEVELGGMDPKELSIRNMATIPDMISVTGQSRYTFDDTNHLVENPREYYAPATGIHDWTEVEKTVVLEKYAEFPKQFETISQFLPNKTAAQCIEYYYLHKKAPIVNFRRAVRRFGPKKRGRGAAVAGRQKGNGLLADIRQHDAQANSNLDSAPSTLGRGRRRIAEKSNTATPEPTITRAKRRRAAVDDELDQDSDYSPKKRIRRSNLGPALDAENSPPTCPGSVPLDKMAIHIIKTEPDVASVIVAY</sequence>
<dbReference type="GO" id="GO:0005654">
    <property type="term" value="C:nucleoplasm"/>
    <property type="evidence" value="ECO:0007669"/>
    <property type="project" value="UniProtKB-ARBA"/>
</dbReference>
<keyword evidence="4" id="KW-1185">Reference proteome</keyword>
<evidence type="ECO:0000259" key="2">
    <source>
        <dbReference type="PROSITE" id="PS51293"/>
    </source>
</evidence>
<dbReference type="InterPro" id="IPR051571">
    <property type="entry name" value="N-CoR_corepressor"/>
</dbReference>